<feature type="compositionally biased region" description="Basic and acidic residues" evidence="1">
    <location>
        <begin position="326"/>
        <end position="339"/>
    </location>
</feature>
<proteinExistence type="predicted"/>
<evidence type="ECO:0008006" key="4">
    <source>
        <dbReference type="Google" id="ProtNLM"/>
    </source>
</evidence>
<sequence length="382" mass="39125">MDASLRPWFTSGVALVGATAIALAPVAPMPTASPVEQVRATAAAVSRDFDLTALDLPYILTLPVVRQYIRNWAQNWAVYLQGLAQAGVGAAQSLFAIPGVTVEIVQEVFALDFVAAFDTFTTAVRDSVVAVGQPLLDSLIWRNQKLYAVQTALQSAVPLAFIDVANGFLLAGNVVVTSLIEGTQDLVGAILTFNLSNIINAAIDGTVNFLGALGDGAGLIVDGIESAQLGIATALAVGPPPPTLVADVSTMRSFSAENTITVAGGSEDVAADAPEPIVSESLSEGGGDTTGDVAPVVEEVEAVEVAEVEVDDDPPVDEVVSVPDTFDPKDAVDTEEKVTAVDPPAAGDPADADKSAGVDKPAENKPADNKPADDAPKDGGAD</sequence>
<protein>
    <recommendedName>
        <fullName evidence="4">PE-PGRS family protein</fullName>
    </recommendedName>
</protein>
<dbReference type="Proteomes" id="UP001651690">
    <property type="component" value="Unassembled WGS sequence"/>
</dbReference>
<evidence type="ECO:0000313" key="3">
    <source>
        <dbReference type="Proteomes" id="UP001651690"/>
    </source>
</evidence>
<comment type="caution">
    <text evidence="2">The sequence shown here is derived from an EMBL/GenBank/DDBJ whole genome shotgun (WGS) entry which is preliminary data.</text>
</comment>
<name>A0ABT1M125_9MYCO</name>
<organism evidence="2 3">
    <name type="scientific">Mycolicibacterium arenosum</name>
    <dbReference type="NCBI Taxonomy" id="2952157"/>
    <lineage>
        <taxon>Bacteria</taxon>
        <taxon>Bacillati</taxon>
        <taxon>Actinomycetota</taxon>
        <taxon>Actinomycetes</taxon>
        <taxon>Mycobacteriales</taxon>
        <taxon>Mycobacteriaceae</taxon>
        <taxon>Mycolicibacterium</taxon>
    </lineage>
</organism>
<dbReference type="RefSeq" id="WP_255059091.1">
    <property type="nucleotide sequence ID" value="NZ_JANDBD010000002.1"/>
</dbReference>
<evidence type="ECO:0000313" key="2">
    <source>
        <dbReference type="EMBL" id="MCP9271964.1"/>
    </source>
</evidence>
<evidence type="ECO:0000256" key="1">
    <source>
        <dbReference type="SAM" id="MobiDB-lite"/>
    </source>
</evidence>
<accession>A0ABT1M125</accession>
<gene>
    <name evidence="2" type="ORF">NM203_07180</name>
</gene>
<dbReference type="EMBL" id="JANDBD010000002">
    <property type="protein sequence ID" value="MCP9271964.1"/>
    <property type="molecule type" value="Genomic_DNA"/>
</dbReference>
<keyword evidence="3" id="KW-1185">Reference proteome</keyword>
<reference evidence="2 3" key="1">
    <citation type="submission" date="2022-06" db="EMBL/GenBank/DDBJ databases">
        <title>Mycolicibacterium sp. CAU 1645 isolated from seawater.</title>
        <authorList>
            <person name="Kim W."/>
        </authorList>
    </citation>
    <scope>NUCLEOTIDE SEQUENCE [LARGE SCALE GENOMIC DNA]</scope>
    <source>
        <strain evidence="2 3">CAU 1645</strain>
    </source>
</reference>
<feature type="region of interest" description="Disordered" evidence="1">
    <location>
        <begin position="308"/>
        <end position="382"/>
    </location>
</feature>
<feature type="compositionally biased region" description="Basic and acidic residues" evidence="1">
    <location>
        <begin position="351"/>
        <end position="382"/>
    </location>
</feature>